<feature type="region of interest" description="Disordered" evidence="1">
    <location>
        <begin position="184"/>
        <end position="214"/>
    </location>
</feature>
<reference evidence="3 4" key="1">
    <citation type="submission" date="2017-12" db="EMBL/GenBank/DDBJ databases">
        <title>The genome sequence of Caulobacter flavus CGMCC1 15093.</title>
        <authorList>
            <person name="Gao J."/>
            <person name="Mao X."/>
            <person name="Sun J."/>
        </authorList>
    </citation>
    <scope>NUCLEOTIDE SEQUENCE [LARGE SCALE GENOMIC DNA]</scope>
    <source>
        <strain evidence="3 4">CGMCC1 15093</strain>
    </source>
</reference>
<reference evidence="2 5" key="2">
    <citation type="submission" date="2018-01" db="EMBL/GenBank/DDBJ databases">
        <title>Complete genome sequence of Caulobacter flavus RHGG3.</title>
        <authorList>
            <person name="Yang E."/>
        </authorList>
    </citation>
    <scope>NUCLEOTIDE SEQUENCE [LARGE SCALE GENOMIC DNA]</scope>
    <source>
        <strain evidence="2 5">RHGG3</strain>
    </source>
</reference>
<gene>
    <name evidence="2" type="ORF">C1707_22615</name>
    <name evidence="3" type="ORF">CFHF_24765</name>
</gene>
<dbReference type="OrthoDB" id="7189247at2"/>
<evidence type="ECO:0000313" key="4">
    <source>
        <dbReference type="Proteomes" id="UP000234483"/>
    </source>
</evidence>
<dbReference type="Proteomes" id="UP000281192">
    <property type="component" value="Chromosome"/>
</dbReference>
<evidence type="ECO:0000256" key="1">
    <source>
        <dbReference type="SAM" id="MobiDB-lite"/>
    </source>
</evidence>
<keyword evidence="5" id="KW-1185">Reference proteome</keyword>
<sequence>MQLPANHAELDAALAKRDWPTLADAVTGVNDLDAASRMATWERYQVYRGGGYNVVFIYVRTLSDMADSYERAALKNPELDASAKSLRKAALSQLLYLHAIIKVDGVRCADATAPIAQRDRIMEAAAPFMQAGQALEKRALVAALMGAAQQERLTAQVRDADPDLCRGGIEEIGETLEKYPDRAKAAGKVPGRPGTTIDVPVDFSRPPRYSDPETWDSKRALARTGLEDMLGEMVGLTRAKTP</sequence>
<protein>
    <submittedName>
        <fullName evidence="3">Uncharacterized protein</fullName>
    </submittedName>
</protein>
<evidence type="ECO:0000313" key="5">
    <source>
        <dbReference type="Proteomes" id="UP000281192"/>
    </source>
</evidence>
<evidence type="ECO:0000313" key="3">
    <source>
        <dbReference type="EMBL" id="PLR06716.1"/>
    </source>
</evidence>
<organism evidence="3 4">
    <name type="scientific">Caulobacter flavus</name>
    <dbReference type="NCBI Taxonomy" id="1679497"/>
    <lineage>
        <taxon>Bacteria</taxon>
        <taxon>Pseudomonadati</taxon>
        <taxon>Pseudomonadota</taxon>
        <taxon>Alphaproteobacteria</taxon>
        <taxon>Caulobacterales</taxon>
        <taxon>Caulobacteraceae</taxon>
        <taxon>Caulobacter</taxon>
    </lineage>
</organism>
<name>A0A2N5CLQ0_9CAUL</name>
<evidence type="ECO:0000313" key="2">
    <source>
        <dbReference type="EMBL" id="AYV48826.1"/>
    </source>
</evidence>
<dbReference type="EMBL" id="CP026100">
    <property type="protein sequence ID" value="AYV48826.1"/>
    <property type="molecule type" value="Genomic_DNA"/>
</dbReference>
<dbReference type="AlphaFoldDB" id="A0A2N5CLQ0"/>
<dbReference type="KEGG" id="cfh:C1707_22615"/>
<accession>A0A2N5CLQ0</accession>
<dbReference type="Proteomes" id="UP000234483">
    <property type="component" value="Unassembled WGS sequence"/>
</dbReference>
<dbReference type="EMBL" id="PJRQ01000051">
    <property type="protein sequence ID" value="PLR06716.1"/>
    <property type="molecule type" value="Genomic_DNA"/>
</dbReference>
<proteinExistence type="predicted"/>